<name>A0A2U1UBB1_9GAMM</name>
<keyword evidence="3" id="KW-1185">Reference proteome</keyword>
<evidence type="ECO:0000313" key="2">
    <source>
        <dbReference type="EMBL" id="PWC18959.1"/>
    </source>
</evidence>
<sequence length="148" mass="16085">MAGLFKVSAFTALITLATIGNVHAIEIWHTDTVWAGQGVCSAQFTLDNGGAFGEPVGKLEISVDVLDKSGKVQQKDTLNVEPFGDSDATRYQTALLEGENYCESDLTINITKVAEIVGSEKKILPVTEFTTREFKPYTVLVDGKKTNR</sequence>
<evidence type="ECO:0000313" key="3">
    <source>
        <dbReference type="Proteomes" id="UP000296159"/>
    </source>
</evidence>
<feature type="chain" id="PRO_5015694638" evidence="1">
    <location>
        <begin position="25"/>
        <end position="148"/>
    </location>
</feature>
<accession>A0A2U1UBB1</accession>
<dbReference type="AlphaFoldDB" id="A0A2U1UBB1"/>
<feature type="signal peptide" evidence="1">
    <location>
        <begin position="1"/>
        <end position="24"/>
    </location>
</feature>
<keyword evidence="1" id="KW-0732">Signal</keyword>
<dbReference type="InterPro" id="IPR040755">
    <property type="entry name" value="IrmA"/>
</dbReference>
<evidence type="ECO:0000256" key="1">
    <source>
        <dbReference type="SAM" id="SignalP"/>
    </source>
</evidence>
<comment type="caution">
    <text evidence="2">The sequence shown here is derived from an EMBL/GenBank/DDBJ whole genome shotgun (WGS) entry which is preliminary data.</text>
</comment>
<dbReference type="EMBL" id="QDKH01000003">
    <property type="protein sequence ID" value="PWC18959.1"/>
    <property type="molecule type" value="Genomic_DNA"/>
</dbReference>
<protein>
    <submittedName>
        <fullName evidence="2">Uncharacterized protein</fullName>
    </submittedName>
</protein>
<organism evidence="2 3">
    <name type="scientific">Brenneria corticis</name>
    <dbReference type="NCBI Taxonomy" id="2173106"/>
    <lineage>
        <taxon>Bacteria</taxon>
        <taxon>Pseudomonadati</taxon>
        <taxon>Pseudomonadota</taxon>
        <taxon>Gammaproteobacteria</taxon>
        <taxon>Enterobacterales</taxon>
        <taxon>Pectobacteriaceae</taxon>
        <taxon>Brenneria</taxon>
    </lineage>
</organism>
<gene>
    <name evidence="2" type="ORF">DDT56_03155</name>
</gene>
<dbReference type="RefSeq" id="WP_136165051.1">
    <property type="nucleotide sequence ID" value="NZ_KZ819072.1"/>
</dbReference>
<dbReference type="Pfam" id="PF18673">
    <property type="entry name" value="IrmA"/>
    <property type="match status" value="1"/>
</dbReference>
<proteinExistence type="predicted"/>
<reference evidence="2 3" key="1">
    <citation type="submission" date="2018-04" db="EMBL/GenBank/DDBJ databases">
        <title>Brenneria corticis sp.nov.</title>
        <authorList>
            <person name="Li Y."/>
        </authorList>
    </citation>
    <scope>NUCLEOTIDE SEQUENCE [LARGE SCALE GENOMIC DNA]</scope>
    <source>
        <strain evidence="2 3">CFCC 11842</strain>
    </source>
</reference>
<dbReference type="Proteomes" id="UP000296159">
    <property type="component" value="Unassembled WGS sequence"/>
</dbReference>